<keyword evidence="4" id="KW-1185">Reference proteome</keyword>
<dbReference type="InterPro" id="IPR036390">
    <property type="entry name" value="WH_DNA-bd_sf"/>
</dbReference>
<comment type="caution">
    <text evidence="3">The sequence shown here is derived from an EMBL/GenBank/DDBJ whole genome shotgun (WGS) entry which is preliminary data.</text>
</comment>
<dbReference type="EMBL" id="BCMG01000006">
    <property type="protein sequence ID" value="GAX01302.1"/>
    <property type="molecule type" value="Genomic_DNA"/>
</dbReference>
<organism evidence="3 4">
    <name type="scientific">Secundilactobacillus silagei JCM 19001</name>
    <dbReference type="NCBI Taxonomy" id="1302250"/>
    <lineage>
        <taxon>Bacteria</taxon>
        <taxon>Bacillati</taxon>
        <taxon>Bacillota</taxon>
        <taxon>Bacilli</taxon>
        <taxon>Lactobacillales</taxon>
        <taxon>Lactobacillaceae</taxon>
        <taxon>Secundilactobacillus</taxon>
    </lineage>
</organism>
<dbReference type="SUPFAM" id="SSF46785">
    <property type="entry name" value="Winged helix' DNA-binding domain"/>
    <property type="match status" value="1"/>
</dbReference>
<gene>
    <name evidence="3" type="primary">padR_2</name>
    <name evidence="3" type="ORF">IWT126_01328</name>
</gene>
<feature type="domain" description="Transcription regulator PadR N-terminal" evidence="1">
    <location>
        <begin position="11"/>
        <end position="84"/>
    </location>
</feature>
<dbReference type="InterPro" id="IPR005149">
    <property type="entry name" value="Tscrpt_reg_PadR_N"/>
</dbReference>
<dbReference type="InterPro" id="IPR036388">
    <property type="entry name" value="WH-like_DNA-bd_sf"/>
</dbReference>
<evidence type="ECO:0000313" key="3">
    <source>
        <dbReference type="EMBL" id="GAX01302.1"/>
    </source>
</evidence>
<evidence type="ECO:0000259" key="1">
    <source>
        <dbReference type="Pfam" id="PF03551"/>
    </source>
</evidence>
<evidence type="ECO:0000313" key="4">
    <source>
        <dbReference type="Proteomes" id="UP000198402"/>
    </source>
</evidence>
<dbReference type="Pfam" id="PF10400">
    <property type="entry name" value="Vir_act_alpha_C"/>
    <property type="match status" value="1"/>
</dbReference>
<dbReference type="PANTHER" id="PTHR43252">
    <property type="entry name" value="TRANSCRIPTIONAL REGULATOR YQJI"/>
    <property type="match status" value="1"/>
</dbReference>
<accession>A0A1Z5IIA3</accession>
<dbReference type="RefSeq" id="WP_054654237.1">
    <property type="nucleotide sequence ID" value="NZ_BBFL01000003.1"/>
</dbReference>
<dbReference type="PANTHER" id="PTHR43252:SF6">
    <property type="entry name" value="NEGATIVE TRANSCRIPTION REGULATOR PADR"/>
    <property type="match status" value="1"/>
</dbReference>
<feature type="domain" description="Transcription regulator PadR C-terminal" evidence="2">
    <location>
        <begin position="99"/>
        <end position="179"/>
    </location>
</feature>
<dbReference type="OrthoDB" id="9783723at2"/>
<protein>
    <submittedName>
        <fullName evidence="3">PadR family transcriptional regulator</fullName>
    </submittedName>
</protein>
<proteinExistence type="predicted"/>
<dbReference type="AlphaFoldDB" id="A0A1Z5IIA3"/>
<dbReference type="InterPro" id="IPR018309">
    <property type="entry name" value="Tscrpt_reg_PadR_C"/>
</dbReference>
<dbReference type="Gene3D" id="1.10.10.10">
    <property type="entry name" value="Winged helix-like DNA-binding domain superfamily/Winged helix DNA-binding domain"/>
    <property type="match status" value="1"/>
</dbReference>
<dbReference type="STRING" id="1302250.GCA_001313225_00926"/>
<evidence type="ECO:0000259" key="2">
    <source>
        <dbReference type="Pfam" id="PF10400"/>
    </source>
</evidence>
<sequence length="181" mass="20728">MAQRNILQFIILGLLDQQPRTGYELTQAFDSDIGEFWSAKHSQIYPQLSKLETAQQVTHHEEVSGEKLVRKRYALTTTGKTTLENWLSADTEPVVGGGKDEFAVKLYFIQRPDDPRLVQMLTKQGAFHKQKLTHLQEQMTLKFPAGASQHDFGHYLVLDHAIRREKAYTEWLKAALTACEK</sequence>
<reference evidence="3 4" key="1">
    <citation type="submission" date="2015-11" db="EMBL/GenBank/DDBJ databases">
        <title>Draft genome sequences of new species of the genus Lactobacillus isolated from orchardgrass silage.</title>
        <authorList>
            <person name="Tohno M."/>
            <person name="Tanizawa Y."/>
            <person name="Arita M."/>
        </authorList>
    </citation>
    <scope>NUCLEOTIDE SEQUENCE [LARGE SCALE GENOMIC DNA]</scope>
    <source>
        <strain evidence="3 4">IWT126</strain>
    </source>
</reference>
<dbReference type="Pfam" id="PF03551">
    <property type="entry name" value="PadR"/>
    <property type="match status" value="1"/>
</dbReference>
<dbReference type="Proteomes" id="UP000198402">
    <property type="component" value="Unassembled WGS sequence"/>
</dbReference>
<name>A0A1Z5IIA3_9LACO</name>
<dbReference type="Gene3D" id="6.10.140.190">
    <property type="match status" value="1"/>
</dbReference>